<protein>
    <recommendedName>
        <fullName evidence="1">Carrier domain-containing protein</fullName>
    </recommendedName>
</protein>
<dbReference type="InterPro" id="IPR037022">
    <property type="entry name" value="Formyl_trans_C_sf"/>
</dbReference>
<dbReference type="InterPro" id="IPR011034">
    <property type="entry name" value="Formyl_transferase-like_C_sf"/>
</dbReference>
<keyword evidence="3" id="KW-1185">Reference proteome</keyword>
<feature type="domain" description="Carrier" evidence="1">
    <location>
        <begin position="101"/>
        <end position="175"/>
    </location>
</feature>
<proteinExistence type="predicted"/>
<dbReference type="PROSITE" id="PS50075">
    <property type="entry name" value="CARRIER"/>
    <property type="match status" value="1"/>
</dbReference>
<dbReference type="Pfam" id="PF00550">
    <property type="entry name" value="PP-binding"/>
    <property type="match status" value="1"/>
</dbReference>
<dbReference type="SUPFAM" id="SSF50486">
    <property type="entry name" value="FMT C-terminal domain-like"/>
    <property type="match status" value="1"/>
</dbReference>
<dbReference type="Gene3D" id="3.40.605.10">
    <property type="entry name" value="Aldehyde Dehydrogenase, Chain A, domain 1"/>
    <property type="match status" value="1"/>
</dbReference>
<dbReference type="GO" id="GO:0016491">
    <property type="term" value="F:oxidoreductase activity"/>
    <property type="evidence" value="ECO:0007669"/>
    <property type="project" value="InterPro"/>
</dbReference>
<dbReference type="Gene3D" id="1.10.1200.10">
    <property type="entry name" value="ACP-like"/>
    <property type="match status" value="1"/>
</dbReference>
<evidence type="ECO:0000259" key="1">
    <source>
        <dbReference type="PROSITE" id="PS50075"/>
    </source>
</evidence>
<dbReference type="PANTHER" id="PTHR11699">
    <property type="entry name" value="ALDEHYDE DEHYDROGENASE-RELATED"/>
    <property type="match status" value="1"/>
</dbReference>
<reference evidence="2 3" key="1">
    <citation type="submission" date="2015-09" db="EMBL/GenBank/DDBJ databases">
        <title>Draft genome of the scarab beetle Oryctes borbonicus.</title>
        <authorList>
            <person name="Meyer J.M."/>
            <person name="Markov G.V."/>
            <person name="Baskaran P."/>
            <person name="Herrmann M."/>
            <person name="Sommer R.J."/>
            <person name="Roedelsperger C."/>
        </authorList>
    </citation>
    <scope>NUCLEOTIDE SEQUENCE [LARGE SCALE GENOMIC DNA]</scope>
    <source>
        <strain evidence="2">OB123</strain>
        <tissue evidence="2">Whole animal</tissue>
    </source>
</reference>
<dbReference type="SUPFAM" id="SSF53720">
    <property type="entry name" value="ALDH-like"/>
    <property type="match status" value="1"/>
</dbReference>
<organism evidence="2 3">
    <name type="scientific">Oryctes borbonicus</name>
    <dbReference type="NCBI Taxonomy" id="1629725"/>
    <lineage>
        <taxon>Eukaryota</taxon>
        <taxon>Metazoa</taxon>
        <taxon>Ecdysozoa</taxon>
        <taxon>Arthropoda</taxon>
        <taxon>Hexapoda</taxon>
        <taxon>Insecta</taxon>
        <taxon>Pterygota</taxon>
        <taxon>Neoptera</taxon>
        <taxon>Endopterygota</taxon>
        <taxon>Coleoptera</taxon>
        <taxon>Polyphaga</taxon>
        <taxon>Scarabaeiformia</taxon>
        <taxon>Scarabaeidae</taxon>
        <taxon>Dynastinae</taxon>
        <taxon>Oryctes</taxon>
    </lineage>
</organism>
<dbReference type="InterPro" id="IPR009081">
    <property type="entry name" value="PP-bd_ACP"/>
</dbReference>
<accession>A0A0T6BDK3</accession>
<evidence type="ECO:0000313" key="3">
    <source>
        <dbReference type="Proteomes" id="UP000051574"/>
    </source>
</evidence>
<sequence>HNFIRGLDSVPGASCRLKVPGTEELQDVFLFGSTLWKSSKPTGTEVEIEDATSGVIHEGGMVLTGSDGVLVNVKRIKVNGRMKLASSLDQLSQQVQIEFTTDEKNMAESIRAIWESILNSDVEDDTDLFASGAGSMDVVRLVEEVKDLLKIELENEDVFMAPVFDEFCQAVVLRSRGANAGDVEIEYRAAEINANGMNIKVPIQLFIDGKFVDADDRKTTDIVNPTDETVICKAQAAGVTDVDKAVAAAKRAFETGEWSRISARERGQLLYK</sequence>
<dbReference type="EMBL" id="LJIG01001579">
    <property type="protein sequence ID" value="KRT85361.1"/>
    <property type="molecule type" value="Genomic_DNA"/>
</dbReference>
<dbReference type="Proteomes" id="UP000051574">
    <property type="component" value="Unassembled WGS sequence"/>
</dbReference>
<comment type="caution">
    <text evidence="2">The sequence shown here is derived from an EMBL/GenBank/DDBJ whole genome shotgun (WGS) entry which is preliminary data.</text>
</comment>
<evidence type="ECO:0000313" key="2">
    <source>
        <dbReference type="EMBL" id="KRT85361.1"/>
    </source>
</evidence>
<dbReference type="InterPro" id="IPR016161">
    <property type="entry name" value="Ald_DH/histidinol_DH"/>
</dbReference>
<gene>
    <name evidence="2" type="ORF">AMK59_2368</name>
</gene>
<dbReference type="InterPro" id="IPR015590">
    <property type="entry name" value="Aldehyde_DH_dom"/>
</dbReference>
<dbReference type="InterPro" id="IPR016162">
    <property type="entry name" value="Ald_DH_N"/>
</dbReference>
<name>A0A0T6BDK3_9SCAR</name>
<dbReference type="SUPFAM" id="SSF47336">
    <property type="entry name" value="ACP-like"/>
    <property type="match status" value="1"/>
</dbReference>
<dbReference type="AlphaFoldDB" id="A0A0T6BDK3"/>
<dbReference type="FunFam" id="1.10.1200.10:FF:000002">
    <property type="entry name" value="10-formyltetrahydrofolate dehydrogenase"/>
    <property type="match status" value="1"/>
</dbReference>
<feature type="non-terminal residue" evidence="2">
    <location>
        <position position="1"/>
    </location>
</feature>
<dbReference type="OrthoDB" id="6713771at2759"/>
<dbReference type="Gene3D" id="3.10.25.10">
    <property type="entry name" value="Formyl transferase, C-terminal domain"/>
    <property type="match status" value="1"/>
</dbReference>
<dbReference type="InterPro" id="IPR036736">
    <property type="entry name" value="ACP-like_sf"/>
</dbReference>
<dbReference type="Pfam" id="PF00171">
    <property type="entry name" value="Aldedh"/>
    <property type="match status" value="1"/>
</dbReference>